<protein>
    <submittedName>
        <fullName evidence="1">Uncharacterized protein</fullName>
    </submittedName>
</protein>
<dbReference type="AlphaFoldDB" id="M6S2Y0"/>
<name>M6S2Y0_LEPIR</name>
<accession>M6S2Y0</accession>
<dbReference type="EMBL" id="AHNZ02000049">
    <property type="protein sequence ID" value="EMO07333.1"/>
    <property type="molecule type" value="Genomic_DNA"/>
</dbReference>
<reference evidence="1 2" key="1">
    <citation type="submission" date="2013-01" db="EMBL/GenBank/DDBJ databases">
        <authorList>
            <person name="Harkins D.M."/>
            <person name="Durkin A.S."/>
            <person name="Brinkac L.M."/>
            <person name="Haft D.H."/>
            <person name="Selengut J.D."/>
            <person name="Sanka R."/>
            <person name="DePew J."/>
            <person name="Purushe J."/>
            <person name="Picardeau M."/>
            <person name="Werts C."/>
            <person name="Goarant C."/>
            <person name="Vinetz J.M."/>
            <person name="Sutton G.G."/>
            <person name="Nierman W.C."/>
            <person name="Fouts D.E."/>
        </authorList>
    </citation>
    <scope>NUCLEOTIDE SEQUENCE [LARGE SCALE GENOMIC DNA]</scope>
    <source>
        <strain evidence="1 2">Verdun HP</strain>
    </source>
</reference>
<evidence type="ECO:0000313" key="1">
    <source>
        <dbReference type="EMBL" id="EMO07333.1"/>
    </source>
</evidence>
<gene>
    <name evidence="1" type="ORF">LEP1GSC116_2655</name>
</gene>
<proteinExistence type="predicted"/>
<comment type="caution">
    <text evidence="1">The sequence shown here is derived from an EMBL/GenBank/DDBJ whole genome shotgun (WGS) entry which is preliminary data.</text>
</comment>
<dbReference type="Proteomes" id="UP000012092">
    <property type="component" value="Unassembled WGS sequence"/>
</dbReference>
<organism evidence="1 2">
    <name type="scientific">Leptospira interrogans serovar Icterohaemorrhagiae str. Verdun HP</name>
    <dbReference type="NCBI Taxonomy" id="1049910"/>
    <lineage>
        <taxon>Bacteria</taxon>
        <taxon>Pseudomonadati</taxon>
        <taxon>Spirochaetota</taxon>
        <taxon>Spirochaetia</taxon>
        <taxon>Leptospirales</taxon>
        <taxon>Leptospiraceae</taxon>
        <taxon>Leptospira</taxon>
    </lineage>
</organism>
<evidence type="ECO:0000313" key="2">
    <source>
        <dbReference type="Proteomes" id="UP000012092"/>
    </source>
</evidence>
<sequence>MREILENHNLGFEEILNSSVLNQTSNFYSIFDPPQAFVIVELN</sequence>